<organism evidence="5 6">
    <name type="scientific">Streblomastix strix</name>
    <dbReference type="NCBI Taxonomy" id="222440"/>
    <lineage>
        <taxon>Eukaryota</taxon>
        <taxon>Metamonada</taxon>
        <taxon>Preaxostyla</taxon>
        <taxon>Oxymonadida</taxon>
        <taxon>Streblomastigidae</taxon>
        <taxon>Streblomastix</taxon>
    </lineage>
</organism>
<keyword evidence="1" id="KW-0677">Repeat</keyword>
<dbReference type="InterPro" id="IPR035979">
    <property type="entry name" value="RBD_domain_sf"/>
</dbReference>
<dbReference type="Pfam" id="PF00076">
    <property type="entry name" value="RRM_1"/>
    <property type="match status" value="2"/>
</dbReference>
<accession>A0A5J4V943</accession>
<dbReference type="Gene3D" id="3.30.70.330">
    <property type="match status" value="3"/>
</dbReference>
<feature type="domain" description="RRM" evidence="4">
    <location>
        <begin position="213"/>
        <end position="296"/>
    </location>
</feature>
<dbReference type="Proteomes" id="UP000324800">
    <property type="component" value="Unassembled WGS sequence"/>
</dbReference>
<evidence type="ECO:0000313" key="6">
    <source>
        <dbReference type="Proteomes" id="UP000324800"/>
    </source>
</evidence>
<keyword evidence="2 3" id="KW-0694">RNA-binding</keyword>
<reference evidence="5 6" key="1">
    <citation type="submission" date="2019-03" db="EMBL/GenBank/DDBJ databases">
        <title>Single cell metagenomics reveals metabolic interactions within the superorganism composed of flagellate Streblomastix strix and complex community of Bacteroidetes bacteria on its surface.</title>
        <authorList>
            <person name="Treitli S.C."/>
            <person name="Kolisko M."/>
            <person name="Husnik F."/>
            <person name="Keeling P."/>
            <person name="Hampl V."/>
        </authorList>
    </citation>
    <scope>NUCLEOTIDE SEQUENCE [LARGE SCALE GENOMIC DNA]</scope>
    <source>
        <strain evidence="5">ST1C</strain>
    </source>
</reference>
<evidence type="ECO:0000256" key="1">
    <source>
        <dbReference type="ARBA" id="ARBA00022737"/>
    </source>
</evidence>
<dbReference type="SUPFAM" id="SSF54928">
    <property type="entry name" value="RNA-binding domain, RBD"/>
    <property type="match status" value="2"/>
</dbReference>
<comment type="caution">
    <text evidence="5">The sequence shown here is derived from an EMBL/GenBank/DDBJ whole genome shotgun (WGS) entry which is preliminary data.</text>
</comment>
<dbReference type="InterPro" id="IPR000504">
    <property type="entry name" value="RRM_dom"/>
</dbReference>
<evidence type="ECO:0000259" key="4">
    <source>
        <dbReference type="PROSITE" id="PS50102"/>
    </source>
</evidence>
<proteinExistence type="predicted"/>
<dbReference type="PANTHER" id="PTHR24012">
    <property type="entry name" value="RNA BINDING PROTEIN"/>
    <property type="match status" value="1"/>
</dbReference>
<dbReference type="InterPro" id="IPR012677">
    <property type="entry name" value="Nucleotide-bd_a/b_plait_sf"/>
</dbReference>
<dbReference type="AlphaFoldDB" id="A0A5J4V943"/>
<dbReference type="OrthoDB" id="439808at2759"/>
<feature type="domain" description="RRM" evidence="4">
    <location>
        <begin position="32"/>
        <end position="110"/>
    </location>
</feature>
<dbReference type="GO" id="GO:0003723">
    <property type="term" value="F:RNA binding"/>
    <property type="evidence" value="ECO:0007669"/>
    <property type="project" value="UniProtKB-UniRule"/>
</dbReference>
<evidence type="ECO:0000256" key="3">
    <source>
        <dbReference type="PROSITE-ProRule" id="PRU00176"/>
    </source>
</evidence>
<evidence type="ECO:0000313" key="5">
    <source>
        <dbReference type="EMBL" id="KAA6379029.1"/>
    </source>
</evidence>
<dbReference type="EMBL" id="SNRW01008756">
    <property type="protein sequence ID" value="KAA6379029.1"/>
    <property type="molecule type" value="Genomic_DNA"/>
</dbReference>
<name>A0A5J4V943_9EUKA</name>
<sequence>MITEILLELDNVMLVILLRNDQLLIQKVLETSGLFIRNDARSVTCNAIIYAFAAFNPIPNTIYVKHDHNYQKLGISYFQFRYDENASEAVQMMNGKMIEGEQNEIEYQKLDQRLTHPTYIKQKPQSKQIQLKKEEANLKFLFISNINPQTSLQTLELLLTPFCTINAFLFKYGQFNKHNYSLVKFQTEGDAINAFDHLDAKKVDQSIIHLHTIILRVDNLDEDTNEVALTNFIQSKLPNIYIRVILIYNNMNLPKSLGFRLINFDTINDAQQAINDLNIPKLHQNGNAFKLTWLQPNEQIHEKVQKMK</sequence>
<evidence type="ECO:0000256" key="2">
    <source>
        <dbReference type="ARBA" id="ARBA00022884"/>
    </source>
</evidence>
<dbReference type="PROSITE" id="PS50102">
    <property type="entry name" value="RRM"/>
    <property type="match status" value="2"/>
</dbReference>
<protein>
    <recommendedName>
        <fullName evidence="4">RRM domain-containing protein</fullName>
    </recommendedName>
</protein>
<dbReference type="SMART" id="SM00360">
    <property type="entry name" value="RRM"/>
    <property type="match status" value="3"/>
</dbReference>
<dbReference type="CDD" id="cd00590">
    <property type="entry name" value="RRM_SF"/>
    <property type="match status" value="1"/>
</dbReference>
<gene>
    <name evidence="5" type="ORF">EZS28_025445</name>
</gene>